<comment type="caution">
    <text evidence="7">The sequence shown here is derived from an EMBL/GenBank/DDBJ whole genome shotgun (WGS) entry which is preliminary data.</text>
</comment>
<reference evidence="7 8" key="1">
    <citation type="submission" date="2024-02" db="EMBL/GenBank/DDBJ databases">
        <title>Marinospirillum sp. MEB 164 isolated from Lonar lake sediment.</title>
        <authorList>
            <person name="Joshi A."/>
            <person name="Thite S."/>
        </authorList>
    </citation>
    <scope>NUCLEOTIDE SEQUENCE [LARGE SCALE GENOMIC DNA]</scope>
    <source>
        <strain evidence="7 8">MEB164</strain>
    </source>
</reference>
<dbReference type="Pfam" id="PF04002">
    <property type="entry name" value="RadC"/>
    <property type="match status" value="1"/>
</dbReference>
<dbReference type="InterPro" id="IPR037518">
    <property type="entry name" value="MPN"/>
</dbReference>
<dbReference type="SUPFAM" id="SSF102712">
    <property type="entry name" value="JAB1/MPN domain"/>
    <property type="match status" value="1"/>
</dbReference>
<evidence type="ECO:0000256" key="5">
    <source>
        <dbReference type="ARBA" id="ARBA00023049"/>
    </source>
</evidence>
<dbReference type="InterPro" id="IPR001405">
    <property type="entry name" value="UPF0758"/>
</dbReference>
<dbReference type="EMBL" id="JBANFI010000011">
    <property type="protein sequence ID" value="MFK7161845.1"/>
    <property type="molecule type" value="Genomic_DNA"/>
</dbReference>
<dbReference type="CDD" id="cd08071">
    <property type="entry name" value="MPN_DUF2466"/>
    <property type="match status" value="1"/>
</dbReference>
<evidence type="ECO:0000256" key="2">
    <source>
        <dbReference type="ARBA" id="ARBA00022723"/>
    </source>
</evidence>
<dbReference type="Proteomes" id="UP001621714">
    <property type="component" value="Unassembled WGS sequence"/>
</dbReference>
<accession>A0ABW8PZX4</accession>
<evidence type="ECO:0000259" key="6">
    <source>
        <dbReference type="PROSITE" id="PS50249"/>
    </source>
</evidence>
<proteinExistence type="predicted"/>
<keyword evidence="3" id="KW-0378">Hydrolase</keyword>
<dbReference type="NCBIfam" id="TIGR00608">
    <property type="entry name" value="radc"/>
    <property type="match status" value="1"/>
</dbReference>
<evidence type="ECO:0000256" key="3">
    <source>
        <dbReference type="ARBA" id="ARBA00022801"/>
    </source>
</evidence>
<dbReference type="PANTHER" id="PTHR30471:SF3">
    <property type="entry name" value="UPF0758 PROTEIN YEES-RELATED"/>
    <property type="match status" value="1"/>
</dbReference>
<evidence type="ECO:0000256" key="1">
    <source>
        <dbReference type="ARBA" id="ARBA00022670"/>
    </source>
</evidence>
<evidence type="ECO:0000313" key="8">
    <source>
        <dbReference type="Proteomes" id="UP001621714"/>
    </source>
</evidence>
<name>A0ABW8PZX4_9GAMM</name>
<dbReference type="PANTHER" id="PTHR30471">
    <property type="entry name" value="DNA REPAIR PROTEIN RADC"/>
    <property type="match status" value="1"/>
</dbReference>
<dbReference type="InterPro" id="IPR020891">
    <property type="entry name" value="UPF0758_CS"/>
</dbReference>
<dbReference type="PROSITE" id="PS01302">
    <property type="entry name" value="UPF0758"/>
    <property type="match status" value="1"/>
</dbReference>
<keyword evidence="4" id="KW-0862">Zinc</keyword>
<keyword evidence="1" id="KW-0645">Protease</keyword>
<dbReference type="Gene3D" id="3.40.140.10">
    <property type="entry name" value="Cytidine Deaminase, domain 2"/>
    <property type="match status" value="1"/>
</dbReference>
<keyword evidence="2" id="KW-0479">Metal-binding</keyword>
<keyword evidence="5" id="KW-0482">Metalloprotease</keyword>
<feature type="domain" description="MPN" evidence="6">
    <location>
        <begin position="51"/>
        <end position="173"/>
    </location>
</feature>
<gene>
    <name evidence="7" type="primary">radC</name>
    <name evidence="7" type="ORF">V6U78_12445</name>
</gene>
<protein>
    <submittedName>
        <fullName evidence="7">DNA repair protein RadC</fullName>
    </submittedName>
</protein>
<keyword evidence="8" id="KW-1185">Reference proteome</keyword>
<organism evidence="7 8">
    <name type="scientific">Marinospirillum alkalitolerans</name>
    <dbReference type="NCBI Taxonomy" id="3123374"/>
    <lineage>
        <taxon>Bacteria</taxon>
        <taxon>Pseudomonadati</taxon>
        <taxon>Pseudomonadota</taxon>
        <taxon>Gammaproteobacteria</taxon>
        <taxon>Oceanospirillales</taxon>
        <taxon>Oceanospirillaceae</taxon>
        <taxon>Marinospirillum</taxon>
    </lineage>
</organism>
<dbReference type="InterPro" id="IPR025657">
    <property type="entry name" value="RadC_JAB"/>
</dbReference>
<evidence type="ECO:0000313" key="7">
    <source>
        <dbReference type="EMBL" id="MFK7161845.1"/>
    </source>
</evidence>
<evidence type="ECO:0000256" key="4">
    <source>
        <dbReference type="ARBA" id="ARBA00022833"/>
    </source>
</evidence>
<sequence>MKLKEWAFADEYENVFAGYTSQLFSIAEKNLIAEAVQIIEQKMTARALEYNFTKPETVERYLQLKMATLEHEEMHALWLDNQHYLIKHEVLAIGTIDAASVYPREIVKKALQQNAAAVIVAHNHPSGLLEPSRSDNAITQRIKEALSTIDIRLLDHFIVSAKGCYSYASHGNL</sequence>
<dbReference type="PROSITE" id="PS50249">
    <property type="entry name" value="MPN"/>
    <property type="match status" value="1"/>
</dbReference>
<dbReference type="RefSeq" id="WP_405341467.1">
    <property type="nucleotide sequence ID" value="NZ_JBANFI010000011.1"/>
</dbReference>